<protein>
    <recommendedName>
        <fullName evidence="1">DUF4143 domain-containing protein</fullName>
    </recommendedName>
</protein>
<comment type="caution">
    <text evidence="2">The sequence shown here is derived from an EMBL/GenBank/DDBJ whole genome shotgun (WGS) entry which is preliminary data.</text>
</comment>
<gene>
    <name evidence="2" type="ORF">KNCP2_01680</name>
</gene>
<accession>A0ABP9TVD9</accession>
<dbReference type="InterPro" id="IPR025420">
    <property type="entry name" value="DUF4143"/>
</dbReference>
<evidence type="ECO:0000259" key="1">
    <source>
        <dbReference type="Pfam" id="PF13635"/>
    </source>
</evidence>
<proteinExistence type="predicted"/>
<organism evidence="2 3">
    <name type="scientific">Candidatus Rickettsia kedanie</name>
    <dbReference type="NCBI Taxonomy" id="3115352"/>
    <lineage>
        <taxon>Bacteria</taxon>
        <taxon>Pseudomonadati</taxon>
        <taxon>Pseudomonadota</taxon>
        <taxon>Alphaproteobacteria</taxon>
        <taxon>Rickettsiales</taxon>
        <taxon>Rickettsiaceae</taxon>
        <taxon>Rickettsieae</taxon>
        <taxon>Rickettsia</taxon>
        <taxon>spotted fever group</taxon>
    </lineage>
</organism>
<evidence type="ECO:0000313" key="2">
    <source>
        <dbReference type="EMBL" id="GAA5251880.1"/>
    </source>
</evidence>
<dbReference type="Pfam" id="PF13635">
    <property type="entry name" value="DUF4143"/>
    <property type="match status" value="1"/>
</dbReference>
<dbReference type="RefSeq" id="WP_412707583.1">
    <property type="nucleotide sequence ID" value="NZ_BAABMM010000006.1"/>
</dbReference>
<reference evidence="2 3" key="1">
    <citation type="journal article" date="2024" name="Microbiol. Immunol.">
        <title>Discovery of a novel spotted fever group Rickettsia, 'Candidatus Rickettsia kedanie,' in unfed larval chigger mites, Leptotrombidium scutellare.</title>
        <authorList>
            <person name="Ogawa M."/>
            <person name="Matsutani M."/>
            <person name="Katayama T."/>
            <person name="Takada N."/>
            <person name="Noda S."/>
            <person name="Takahashi M."/>
            <person name="Kageyama D."/>
            <person name="Hanaoka N."/>
            <person name="Ebihara H."/>
        </authorList>
    </citation>
    <scope>NUCLEOTIDE SEQUENCE [LARGE SCALE GENOMIC DNA]</scope>
    <source>
        <strain evidence="2 3">KNCP2-13</strain>
    </source>
</reference>
<name>A0ABP9TVD9_9RICK</name>
<feature type="domain" description="DUF4143" evidence="1">
    <location>
        <begin position="6"/>
        <end position="56"/>
    </location>
</feature>
<dbReference type="Proteomes" id="UP001628124">
    <property type="component" value="Unassembled WGS sequence"/>
</dbReference>
<keyword evidence="3" id="KW-1185">Reference proteome</keyword>
<dbReference type="EMBL" id="BAABMM010000006">
    <property type="protein sequence ID" value="GAA5251880.1"/>
    <property type="molecule type" value="Genomic_DNA"/>
</dbReference>
<evidence type="ECO:0000313" key="3">
    <source>
        <dbReference type="Proteomes" id="UP001628124"/>
    </source>
</evidence>
<sequence>MEVLGSFLISSIGGQASYSSLANKIKVSIPTITRWLESFESFFYSYRIYPWSNNIRDWSLIEDMGARYENFITNHLLKFCHFLE</sequence>